<feature type="transmembrane region" description="Helical" evidence="8">
    <location>
        <begin position="286"/>
        <end position="311"/>
    </location>
</feature>
<comment type="caution">
    <text evidence="9">The sequence shown here is derived from an EMBL/GenBank/DDBJ whole genome shotgun (WGS) entry which is preliminary data.</text>
</comment>
<sequence>MAMVLAIGVFTVSLALIIWKPKGLHEALTALVGAALLFAAGLLEPGDAAYIWHFVWDATFSLIGIMLFTSILDANGFFRWAALHIVRRFHDRQLRLLIGLCALAAGITVFFNNDGTILIMIPIVLEVTALLQLTRKAKIAFLLGVGLMADTASAPLMMSNLTNILTADFFDLTFEDYARTMLLPGLAAIAATIAVTAGYFGRNIRSEENRLEAPHAFPEPASAISDRKLFRLSWLIVGFMMAGYLFSGRLGLSVAFIALGGAAVQWAASMASGMGNIRATIRRTPWSIVVFALSMNLIVYSLYLHGAVAWFPRALEPMTDSGSFAGILGSGALFSLLSAGVNNLPAVLVSSLAIQESGGPHYLPYASLLGTSVGAKLTPIGSLATLLWLQLLRKGGIDMSWREYAKYGLALTLPILFCALLTLWLVVG</sequence>
<gene>
    <name evidence="9" type="ORF">GT019_20505</name>
</gene>
<evidence type="ECO:0000256" key="1">
    <source>
        <dbReference type="ARBA" id="ARBA00004651"/>
    </source>
</evidence>
<dbReference type="EMBL" id="JAAAMV010000020">
    <property type="protein sequence ID" value="NBD26262.1"/>
    <property type="molecule type" value="Genomic_DNA"/>
</dbReference>
<feature type="transmembrane region" description="Helical" evidence="8">
    <location>
        <begin position="140"/>
        <end position="161"/>
    </location>
</feature>
<evidence type="ECO:0000256" key="2">
    <source>
        <dbReference type="ARBA" id="ARBA00006433"/>
    </source>
</evidence>
<proteinExistence type="inferred from homology"/>
<feature type="transmembrane region" description="Helical" evidence="8">
    <location>
        <begin position="366"/>
        <end position="389"/>
    </location>
</feature>
<evidence type="ECO:0000256" key="8">
    <source>
        <dbReference type="SAM" id="Phobius"/>
    </source>
</evidence>
<feature type="transmembrane region" description="Helical" evidence="8">
    <location>
        <begin position="409"/>
        <end position="427"/>
    </location>
</feature>
<feature type="transmembrane region" description="Helical" evidence="8">
    <location>
        <begin position="229"/>
        <end position="246"/>
    </location>
</feature>
<evidence type="ECO:0000313" key="10">
    <source>
        <dbReference type="Proteomes" id="UP000665561"/>
    </source>
</evidence>
<evidence type="ECO:0000256" key="6">
    <source>
        <dbReference type="ARBA" id="ARBA00022989"/>
    </source>
</evidence>
<feature type="transmembrane region" description="Helical" evidence="8">
    <location>
        <begin position="50"/>
        <end position="72"/>
    </location>
</feature>
<keyword evidence="4 8" id="KW-0812">Transmembrane</keyword>
<dbReference type="InterPro" id="IPR000802">
    <property type="entry name" value="Arsenical_pump_ArsB"/>
</dbReference>
<evidence type="ECO:0000313" key="9">
    <source>
        <dbReference type="EMBL" id="NBD26262.1"/>
    </source>
</evidence>
<dbReference type="PRINTS" id="PR00758">
    <property type="entry name" value="ARSENICPUMP"/>
</dbReference>
<feature type="transmembrane region" description="Helical" evidence="8">
    <location>
        <begin position="93"/>
        <end position="111"/>
    </location>
</feature>
<dbReference type="RefSeq" id="WP_161745069.1">
    <property type="nucleotide sequence ID" value="NZ_JAAAMV010000020.1"/>
</dbReference>
<keyword evidence="7 8" id="KW-0472">Membrane</keyword>
<keyword evidence="10" id="KW-1185">Reference proteome</keyword>
<feature type="transmembrane region" description="Helical" evidence="8">
    <location>
        <begin position="117"/>
        <end position="133"/>
    </location>
</feature>
<dbReference type="Proteomes" id="UP000665561">
    <property type="component" value="Unassembled WGS sequence"/>
</dbReference>
<comment type="subcellular location">
    <subcellularLocation>
        <location evidence="1">Cell membrane</location>
        <topology evidence="1">Multi-pass membrane protein</topology>
    </subcellularLocation>
</comment>
<comment type="similarity">
    <text evidence="2">Belongs to the ArsB family.</text>
</comment>
<evidence type="ECO:0000256" key="3">
    <source>
        <dbReference type="ARBA" id="ARBA00022475"/>
    </source>
</evidence>
<evidence type="ECO:0000256" key="5">
    <source>
        <dbReference type="ARBA" id="ARBA00022849"/>
    </source>
</evidence>
<feature type="transmembrane region" description="Helical" evidence="8">
    <location>
        <begin position="252"/>
        <end position="274"/>
    </location>
</feature>
<evidence type="ECO:0000256" key="7">
    <source>
        <dbReference type="ARBA" id="ARBA00023136"/>
    </source>
</evidence>
<dbReference type="PANTHER" id="PTHR43302:SF5">
    <property type="entry name" value="TRANSPORTER ARSB-RELATED"/>
    <property type="match status" value="1"/>
</dbReference>
<dbReference type="Pfam" id="PF02040">
    <property type="entry name" value="ArsB"/>
    <property type="match status" value="1"/>
</dbReference>
<evidence type="ECO:0000256" key="4">
    <source>
        <dbReference type="ARBA" id="ARBA00022692"/>
    </source>
</evidence>
<keyword evidence="3" id="KW-1003">Cell membrane</keyword>
<accession>A0ABW9XVC5</accession>
<keyword evidence="6 8" id="KW-1133">Transmembrane helix</keyword>
<feature type="transmembrane region" description="Helical" evidence="8">
    <location>
        <begin position="181"/>
        <end position="201"/>
    </location>
</feature>
<feature type="transmembrane region" description="Helical" evidence="8">
    <location>
        <begin position="331"/>
        <end position="354"/>
    </location>
</feature>
<organism evidence="9 10">
    <name type="scientific">Paenibacillus glycinis</name>
    <dbReference type="NCBI Taxonomy" id="2697035"/>
    <lineage>
        <taxon>Bacteria</taxon>
        <taxon>Bacillati</taxon>
        <taxon>Bacillota</taxon>
        <taxon>Bacilli</taxon>
        <taxon>Bacillales</taxon>
        <taxon>Paenibacillaceae</taxon>
        <taxon>Paenibacillus</taxon>
    </lineage>
</organism>
<dbReference type="PANTHER" id="PTHR43302">
    <property type="entry name" value="TRANSPORTER ARSB-RELATED"/>
    <property type="match status" value="1"/>
</dbReference>
<protein>
    <submittedName>
        <fullName evidence="9">Arsenical efflux pump membrane protein ArsB</fullName>
    </submittedName>
</protein>
<name>A0ABW9XVC5_9BACL</name>
<reference evidence="9 10" key="1">
    <citation type="submission" date="2020-01" db="EMBL/GenBank/DDBJ databases">
        <title>Paenibacillus soybeanensis sp. nov. isolated from the nodules of soybean (Glycine max(L.) Merr).</title>
        <authorList>
            <person name="Wang H."/>
        </authorList>
    </citation>
    <scope>NUCLEOTIDE SEQUENCE [LARGE SCALE GENOMIC DNA]</scope>
    <source>
        <strain evidence="9 10">T1</strain>
    </source>
</reference>
<keyword evidence="5" id="KW-0059">Arsenical resistance</keyword>